<dbReference type="eggNOG" id="ENOG502QRKH">
    <property type="taxonomic scope" value="Eukaryota"/>
</dbReference>
<reference evidence="4" key="2">
    <citation type="submission" date="2025-04" db="UniProtKB">
        <authorList>
            <consortium name="RefSeq"/>
        </authorList>
    </citation>
    <scope>IDENTIFICATION</scope>
</reference>
<evidence type="ECO:0000313" key="4">
    <source>
        <dbReference type="RefSeq" id="XP_008445209.1"/>
    </source>
</evidence>
<evidence type="ECO:0000313" key="3">
    <source>
        <dbReference type="Proteomes" id="UP001652600"/>
    </source>
</evidence>
<reference evidence="2" key="1">
    <citation type="submission" date="2023-03" db="UniProtKB">
        <authorList>
            <consortium name="EnsemblPlants"/>
        </authorList>
    </citation>
    <scope>IDENTIFICATION</scope>
</reference>
<sequence length="448" mass="52838">MEINNKDESNNNATKSRDEEIKEIYDRMVESVNHSISREISISTSFSRERSIYMVPKLLRNGNPKAYSPQVISIGPLHYYRTQNDLTIKEKKGSYVLNFLTVAKLGWNEMINKFLCWEERARNYYVETIKMERDEFIQLLIYDSCFVVMYIIGSMVAEFRDLDTSFLWRFSNGIFKDLLLLENQLPFFLLHHLYNLCAFAQPSLKDISFIELLRGYFTEVREGMSYVNEGYLDIDANEVNHLVDFLRIHLTQPRHIPHFLDFSVDDFLSSWPLTATELHDCGISFHGQKRCMMNVNFRERNGVLKMPKIIIDDSFEILFRNMIAYEYCHLKSKDVSNFGMFMHFLINTNKDVSLLVDDGIIQNHLGSTREIVVLFNDLCKNIMVERNLYSIECRKMKEYCKHRRHRWMTSLKRDYFGTPWAFISFVAAVLLLLLTLLQTVVAFVALYK</sequence>
<dbReference type="Gramene" id="MELO3C011254.2.1">
    <property type="protein sequence ID" value="MELO3C011254.2.1"/>
    <property type="gene ID" value="MELO3C011254.2"/>
</dbReference>
<dbReference type="GeneID" id="103488308"/>
<accession>A0A1S3BD00</accession>
<dbReference type="InParanoid" id="A0A1S3BD00"/>
<proteinExistence type="predicted"/>
<organism evidence="3 4">
    <name type="scientific">Cucumis melo</name>
    <name type="common">Muskmelon</name>
    <dbReference type="NCBI Taxonomy" id="3656"/>
    <lineage>
        <taxon>Eukaryota</taxon>
        <taxon>Viridiplantae</taxon>
        <taxon>Streptophyta</taxon>
        <taxon>Embryophyta</taxon>
        <taxon>Tracheophyta</taxon>
        <taxon>Spermatophyta</taxon>
        <taxon>Magnoliopsida</taxon>
        <taxon>eudicotyledons</taxon>
        <taxon>Gunneridae</taxon>
        <taxon>Pentapetalae</taxon>
        <taxon>rosids</taxon>
        <taxon>fabids</taxon>
        <taxon>Cucurbitales</taxon>
        <taxon>Cucurbitaceae</taxon>
        <taxon>Benincaseae</taxon>
        <taxon>Cucumis</taxon>
    </lineage>
</organism>
<protein>
    <submittedName>
        <fullName evidence="4">UPF0481 protein At3g47200-like</fullName>
    </submittedName>
</protein>
<dbReference type="PANTHER" id="PTHR31170">
    <property type="entry name" value="BNAC04G53230D PROTEIN"/>
    <property type="match status" value="1"/>
</dbReference>
<dbReference type="PANTHER" id="PTHR31170:SF20">
    <property type="entry name" value="DUF247 DOMAIN PROTEIN"/>
    <property type="match status" value="1"/>
</dbReference>
<dbReference type="InterPro" id="IPR004158">
    <property type="entry name" value="DUF247_pln"/>
</dbReference>
<gene>
    <name evidence="4" type="primary">LOC103488308</name>
    <name evidence="2" type="synonym">103488308</name>
</gene>
<dbReference type="Pfam" id="PF03140">
    <property type="entry name" value="DUF247"/>
    <property type="match status" value="1"/>
</dbReference>
<keyword evidence="3" id="KW-1185">Reference proteome</keyword>
<evidence type="ECO:0000313" key="2">
    <source>
        <dbReference type="EnsemblPlants" id="MELO3C011254.2.1"/>
    </source>
</evidence>
<dbReference type="EnsemblPlants" id="MELO3C011254.2.1">
    <property type="protein sequence ID" value="MELO3C011254.2.1"/>
    <property type="gene ID" value="MELO3C011254.2"/>
</dbReference>
<name>A0A1S3BD00_CUCME</name>
<keyword evidence="1" id="KW-0812">Transmembrane</keyword>
<feature type="transmembrane region" description="Helical" evidence="1">
    <location>
        <begin position="420"/>
        <end position="447"/>
    </location>
</feature>
<dbReference type="AlphaFoldDB" id="A0A1S3BD00"/>
<dbReference type="OrthoDB" id="1896044at2759"/>
<evidence type="ECO:0000256" key="1">
    <source>
        <dbReference type="SAM" id="Phobius"/>
    </source>
</evidence>
<keyword evidence="1" id="KW-1133">Transmembrane helix</keyword>
<dbReference type="Proteomes" id="UP001652600">
    <property type="component" value="Chromosome 3"/>
</dbReference>
<dbReference type="RefSeq" id="XP_008445209.1">
    <property type="nucleotide sequence ID" value="XM_008446987.2"/>
</dbReference>
<dbReference type="KEGG" id="cmo:103488308"/>
<keyword evidence="1" id="KW-0472">Membrane</keyword>